<accession>A0A372MCW3</accession>
<name>A0A372MCW3_9ACTN</name>
<sequence>MSVPEVRSKLLPVLWAGGSPVDGFRLRSSRAQPQSRSQPHCPSTASHTAGVHEAVDRGLRIRGLHVRAHARAALARARPSDEAFGVGRKTLTLEARSSVASVGETRRDPERPGDTRGPRRPRGLGGDGEIREVGGTSSMTRRARTRIRVAAALTLLGALLAGTGCTGGGDGDGKDKRALTRPKKLEPAWETRVPEASHSQGGTGWSADGIIARQQGTQLRGYDTRTGKKRWTLKPPEGTSGVCALSAGTNSAGLGGLMLATERNEDDCTYAGVVDLADGKVKWAKHVGRLSDIGPASLSIGDEALTVTRDCHGVGQYRPRDGKSLGTRLEQDEACAHQAVHNGRHLAVHYAPAAEARDVAPDWVPPGDSTQAHFALYEGADDKPVWHTEAGRGGDRMNGIVSDDPVVLDITREGHRLIQTYDAAGRPVRTFGKQLDGSSGVDGRQGGGPYVQGDTLVMDDRPGAGQSAYDLRTGKVRWRLPAGRAQALGVWKDRLLAVRRIQDTGGRSAAWLVTYGMRDGRERTVGRIAELSAGMPPAVAWDDKHLYVDRDSGDPDEATHLVAYRLPSSGGDTRRYTAEPMPSEDGIEVQKRGWRRSDVRPDAVSDACEATSTAALRAMRVYRKGMPPPLSCVWQEQFAPRHADRSLSVQVTAHQPGGDGQGGLSRKAGSRSPAPAVAVAEEAYRKIGSKADREDDASGEHWPLGAPSPLDGLGDEAKASVFGSADDKGSEALVAARHRNVVVKVRARTDAPVAYKRGEVPPRHRVEAAAELAAADVLAHLGADVSASARRLAKPAGGRTTEVEPACERLRGEAAGLLPGAKAQDTTPKGGADGRVTGCEWSTEADGSPSLAVRVSALPDSPLTGDDAQDVAESELAAEDGAKVSGLGDAARIDRDSFTFERTGDLHRRHELTVRKDNLVVHIDYGRWAHPSKSRMDSDVRRLARRLLGGAH</sequence>
<dbReference type="EMBL" id="QUAK01000001">
    <property type="protein sequence ID" value="RFU88741.1"/>
    <property type="molecule type" value="Genomic_DNA"/>
</dbReference>
<feature type="compositionally biased region" description="Basic and acidic residues" evidence="1">
    <location>
        <begin position="682"/>
        <end position="699"/>
    </location>
</feature>
<feature type="compositionally biased region" description="Low complexity" evidence="1">
    <location>
        <begin position="29"/>
        <end position="38"/>
    </location>
</feature>
<feature type="region of interest" description="Disordered" evidence="1">
    <location>
        <begin position="820"/>
        <end position="850"/>
    </location>
</feature>
<dbReference type="Gene3D" id="2.130.10.10">
    <property type="entry name" value="YVTN repeat-like/Quinoprotein amine dehydrogenase"/>
    <property type="match status" value="1"/>
</dbReference>
<feature type="region of interest" description="Disordered" evidence="1">
    <location>
        <begin position="28"/>
        <end position="51"/>
    </location>
</feature>
<keyword evidence="3" id="KW-1185">Reference proteome</keyword>
<dbReference type="SUPFAM" id="SSF50998">
    <property type="entry name" value="Quinoprotein alcohol dehydrogenase-like"/>
    <property type="match status" value="1"/>
</dbReference>
<dbReference type="InterPro" id="IPR015943">
    <property type="entry name" value="WD40/YVTN_repeat-like_dom_sf"/>
</dbReference>
<comment type="caution">
    <text evidence="2">The sequence shown here is derived from an EMBL/GenBank/DDBJ whole genome shotgun (WGS) entry which is preliminary data.</text>
</comment>
<evidence type="ECO:0000313" key="3">
    <source>
        <dbReference type="Proteomes" id="UP000263094"/>
    </source>
</evidence>
<dbReference type="AlphaFoldDB" id="A0A372MCW3"/>
<protein>
    <submittedName>
        <fullName evidence="2">Uncharacterized protein</fullName>
    </submittedName>
</protein>
<feature type="region of interest" description="Disordered" evidence="1">
    <location>
        <begin position="164"/>
        <end position="183"/>
    </location>
</feature>
<reference evidence="2 3" key="1">
    <citation type="submission" date="2018-08" db="EMBL/GenBank/DDBJ databases">
        <title>Isolation, diversity and antifungal activity of Actinobacteria from wheat.</title>
        <authorList>
            <person name="Han C."/>
        </authorList>
    </citation>
    <scope>NUCLEOTIDE SEQUENCE [LARGE SCALE GENOMIC DNA]</scope>
    <source>
        <strain evidence="2 3">NEAU-YY421</strain>
    </source>
</reference>
<dbReference type="InterPro" id="IPR011047">
    <property type="entry name" value="Quinoprotein_ADH-like_sf"/>
</dbReference>
<evidence type="ECO:0000313" key="2">
    <source>
        <dbReference type="EMBL" id="RFU88741.1"/>
    </source>
</evidence>
<feature type="compositionally biased region" description="Basic and acidic residues" evidence="1">
    <location>
        <begin position="171"/>
        <end position="183"/>
    </location>
</feature>
<evidence type="ECO:0000256" key="1">
    <source>
        <dbReference type="SAM" id="MobiDB-lite"/>
    </source>
</evidence>
<organism evidence="2 3">
    <name type="scientific">Streptomyces triticagri</name>
    <dbReference type="NCBI Taxonomy" id="2293568"/>
    <lineage>
        <taxon>Bacteria</taxon>
        <taxon>Bacillati</taxon>
        <taxon>Actinomycetota</taxon>
        <taxon>Actinomycetes</taxon>
        <taxon>Kitasatosporales</taxon>
        <taxon>Streptomycetaceae</taxon>
        <taxon>Streptomyces</taxon>
    </lineage>
</organism>
<dbReference type="Proteomes" id="UP000263094">
    <property type="component" value="Unassembled WGS sequence"/>
</dbReference>
<gene>
    <name evidence="2" type="ORF">DY218_00050</name>
</gene>
<feature type="region of interest" description="Disordered" evidence="1">
    <location>
        <begin position="645"/>
        <end position="717"/>
    </location>
</feature>
<proteinExistence type="predicted"/>
<feature type="compositionally biased region" description="Basic and acidic residues" evidence="1">
    <location>
        <begin position="104"/>
        <end position="117"/>
    </location>
</feature>
<feature type="region of interest" description="Disordered" evidence="1">
    <location>
        <begin position="95"/>
        <end position="140"/>
    </location>
</feature>